<dbReference type="RefSeq" id="WP_064514940.1">
    <property type="nucleotide sequence ID" value="NZ_CP010029.1"/>
</dbReference>
<dbReference type="Proteomes" id="UP000266744">
    <property type="component" value="Chromosome"/>
</dbReference>
<gene>
    <name evidence="1" type="ORF">PL78_09170</name>
</gene>
<dbReference type="Pfam" id="PF04985">
    <property type="entry name" value="Phage_tube"/>
    <property type="match status" value="1"/>
</dbReference>
<dbReference type="EMBL" id="CP010029">
    <property type="protein sequence ID" value="ANI29988.1"/>
    <property type="molecule type" value="Genomic_DNA"/>
</dbReference>
<keyword evidence="2" id="KW-1185">Reference proteome</keyword>
<name>A0ABM6BKI5_YERET</name>
<evidence type="ECO:0000313" key="1">
    <source>
        <dbReference type="EMBL" id="ANI29988.1"/>
    </source>
</evidence>
<proteinExistence type="predicted"/>
<evidence type="ECO:0000313" key="2">
    <source>
        <dbReference type="Proteomes" id="UP000266744"/>
    </source>
</evidence>
<accession>A0ABM6BKI5</accession>
<reference evidence="1 2" key="1">
    <citation type="journal article" date="2016" name="Toxins">
        <title>The Draft Genome Sequence of the Yersinia entomophaga Entomopathogenic Type Strain MH96T.</title>
        <authorList>
            <person name="Hurst M.R."/>
            <person name="Beattie A."/>
            <person name="Altermann E."/>
            <person name="Moraga R.M."/>
            <person name="Harper L.A."/>
            <person name="Calder J."/>
            <person name="Laugraud A."/>
        </authorList>
    </citation>
    <scope>NUCLEOTIDE SEQUENCE [LARGE SCALE GENOMIC DNA]</scope>
    <source>
        <strain evidence="1 2">MH96</strain>
    </source>
</reference>
<protein>
    <submittedName>
        <fullName evidence="1">Major tail tube protein</fullName>
    </submittedName>
</protein>
<dbReference type="InterPro" id="IPR006498">
    <property type="entry name" value="Tail_tube"/>
</dbReference>
<sequence>MALPRKLKYLNLFNAGNSYQGVIESLTLPKLGRKFEDYRGGGMNGSAKVDLGLADDALNVDWTLGGIDAEVYKQWGVTKVDGVMLRFVGSYQRDDTGETHAVEVVVRGRHEEIDPGDSKQGDSSTVKIATKCVYYKLTWDGEVLIEIDTVNMVEMVNGEDRLEAHRRNIGL</sequence>
<dbReference type="NCBIfam" id="TIGR01611">
    <property type="entry name" value="tail_tube"/>
    <property type="match status" value="1"/>
</dbReference>
<organism evidence="1 2">
    <name type="scientific">Yersinia entomophaga</name>
    <dbReference type="NCBI Taxonomy" id="935293"/>
    <lineage>
        <taxon>Bacteria</taxon>
        <taxon>Pseudomonadati</taxon>
        <taxon>Pseudomonadota</taxon>
        <taxon>Gammaproteobacteria</taxon>
        <taxon>Enterobacterales</taxon>
        <taxon>Yersiniaceae</taxon>
        <taxon>Yersinia</taxon>
    </lineage>
</organism>